<dbReference type="AlphaFoldDB" id="A0A0U9HNJ8"/>
<keyword evidence="4 7" id="KW-0812">Transmembrane</keyword>
<evidence type="ECO:0000259" key="9">
    <source>
        <dbReference type="Pfam" id="PF13632"/>
    </source>
</evidence>
<dbReference type="InterPro" id="IPR029044">
    <property type="entry name" value="Nucleotide-diphossugar_trans"/>
</dbReference>
<dbReference type="GO" id="GO:0005886">
    <property type="term" value="C:plasma membrane"/>
    <property type="evidence" value="ECO:0007669"/>
    <property type="project" value="TreeGrafter"/>
</dbReference>
<comment type="subcellular location">
    <subcellularLocation>
        <location evidence="1">Membrane</location>
        <topology evidence="1">Multi-pass membrane protein</topology>
    </subcellularLocation>
</comment>
<evidence type="ECO:0000256" key="5">
    <source>
        <dbReference type="ARBA" id="ARBA00022989"/>
    </source>
</evidence>
<reference evidence="11" key="1">
    <citation type="submission" date="2016-01" db="EMBL/GenBank/DDBJ databases">
        <title>Draft genome sequence of Thermodesulfovibrio aggregans strain TGE-P1.</title>
        <authorList>
            <person name="Sekiguchi Y."/>
            <person name="Ohashi A."/>
            <person name="Matsuura N."/>
            <person name="Tourlousse M.D."/>
        </authorList>
    </citation>
    <scope>NUCLEOTIDE SEQUENCE [LARGE SCALE GENOMIC DNA]</scope>
    <source>
        <strain evidence="11">TGE-P1</strain>
    </source>
</reference>
<dbReference type="CDD" id="cd06421">
    <property type="entry name" value="CESA_CelA_like"/>
    <property type="match status" value="1"/>
</dbReference>
<accession>A0A0U9HNJ8</accession>
<comment type="caution">
    <text evidence="10">The sequence shown here is derived from an EMBL/GenBank/DDBJ whole genome shotgun (WGS) entry which is preliminary data.</text>
</comment>
<feature type="domain" description="Glycosyltransferase 2-like" evidence="9">
    <location>
        <begin position="165"/>
        <end position="362"/>
    </location>
</feature>
<keyword evidence="3" id="KW-0808">Transferase</keyword>
<feature type="transmembrane region" description="Helical" evidence="7">
    <location>
        <begin position="372"/>
        <end position="391"/>
    </location>
</feature>
<dbReference type="OrthoDB" id="9806824at2"/>
<dbReference type="InterPro" id="IPR009875">
    <property type="entry name" value="PilZ_domain"/>
</dbReference>
<dbReference type="RefSeq" id="WP_059176063.1">
    <property type="nucleotide sequence ID" value="NZ_BCNO01000001.1"/>
</dbReference>
<dbReference type="STRING" id="86166.TAGGR_1816"/>
<dbReference type="Proteomes" id="UP000054976">
    <property type="component" value="Unassembled WGS sequence"/>
</dbReference>
<dbReference type="GO" id="GO:0035438">
    <property type="term" value="F:cyclic-di-GMP binding"/>
    <property type="evidence" value="ECO:0007669"/>
    <property type="project" value="InterPro"/>
</dbReference>
<gene>
    <name evidence="10" type="ORF">TAGGR_1816</name>
</gene>
<dbReference type="InterPro" id="IPR001173">
    <property type="entry name" value="Glyco_trans_2-like"/>
</dbReference>
<keyword evidence="6 7" id="KW-0472">Membrane</keyword>
<keyword evidence="11" id="KW-1185">Reference proteome</keyword>
<evidence type="ECO:0000256" key="4">
    <source>
        <dbReference type="ARBA" id="ARBA00022692"/>
    </source>
</evidence>
<dbReference type="GO" id="GO:0016758">
    <property type="term" value="F:hexosyltransferase activity"/>
    <property type="evidence" value="ECO:0007669"/>
    <property type="project" value="TreeGrafter"/>
</dbReference>
<dbReference type="PANTHER" id="PTHR43867:SF2">
    <property type="entry name" value="CELLULOSE SYNTHASE CATALYTIC SUBUNIT A [UDP-FORMING]"/>
    <property type="match status" value="1"/>
</dbReference>
<evidence type="ECO:0000313" key="10">
    <source>
        <dbReference type="EMBL" id="GAQ94631.1"/>
    </source>
</evidence>
<sequence length="669" mass="76896">MLSLYIAETYAIIIYMLGIFVNIHPIKRTPPSLPEDKKLLPTVDVFIPTYNEPIDIIRTTLIACKQIKYPQDKLNIFLLDDGGTLQKRNDPDPEKRAKAWQRYETLKNLAKELKINYITREKNEHAKAGNLNNALWLTSEGYSDSDTKGSEWYFCGLPPQKGGDLIVILDCDHVPTSDFLEKTVGFFLKDEKLFLVQTPHFFINPTPIERNLGTYAEAPGENEMFYSEIHRGLDFWNSSFFCGSGAVLRRKYLEEAGGFSGKTITEDAETSLTLHSKGYTSAYLRKPLICGLSPETFDDFITQRSRWTQGMIQILMLKNPFKQKGLKWYQKLCYTNNCIFWFFGLARVIFIFAPLFYLFFSLRVYNVSIEQILSYAIPHLICSLNISNYLYGKARHPFFSEVFETAQSFFLLMPTIGAILNPKAPTFKVTPKGVSLKESVVNRRVLIFYVLLALCILGIYAGVNKWIYSPLERGAVAVCISWTVFNLSMIIACIGALYELRQIRRFHRISTKEQALLIIPDKLKSFKANIIDISLGGLALTVEDKDFVPEINTKIEIVTWNSYGEEFRFLTVVKRFNIEEKLITLGVSFHESTEESKIVKYIYGDSGRWENFWESRERARGIVSGFLYLLKTGFIAMGRNMKGLIKFLFSEIKNYKKLGVLWKGYGFLK</sequence>
<dbReference type="InterPro" id="IPR050321">
    <property type="entry name" value="Glycosyltr_2/OpgH_subfam"/>
</dbReference>
<evidence type="ECO:0000313" key="11">
    <source>
        <dbReference type="Proteomes" id="UP000054976"/>
    </source>
</evidence>
<evidence type="ECO:0000256" key="3">
    <source>
        <dbReference type="ARBA" id="ARBA00022679"/>
    </source>
</evidence>
<feature type="transmembrane region" description="Helical" evidence="7">
    <location>
        <begin position="339"/>
        <end position="360"/>
    </location>
</feature>
<protein>
    <submittedName>
        <fullName evidence="10">Cellulose synthase</fullName>
    </submittedName>
</protein>
<feature type="transmembrane region" description="Helical" evidence="7">
    <location>
        <begin position="445"/>
        <end position="463"/>
    </location>
</feature>
<evidence type="ECO:0000256" key="6">
    <source>
        <dbReference type="ARBA" id="ARBA00023136"/>
    </source>
</evidence>
<name>A0A0U9HNJ8_9BACT</name>
<evidence type="ECO:0000259" key="8">
    <source>
        <dbReference type="Pfam" id="PF07238"/>
    </source>
</evidence>
<feature type="domain" description="PilZ" evidence="8">
    <location>
        <begin position="502"/>
        <end position="603"/>
    </location>
</feature>
<dbReference type="EMBL" id="BCNO01000001">
    <property type="protein sequence ID" value="GAQ94631.1"/>
    <property type="molecule type" value="Genomic_DNA"/>
</dbReference>
<evidence type="ECO:0000256" key="1">
    <source>
        <dbReference type="ARBA" id="ARBA00004141"/>
    </source>
</evidence>
<evidence type="ECO:0000256" key="7">
    <source>
        <dbReference type="SAM" id="Phobius"/>
    </source>
</evidence>
<dbReference type="Pfam" id="PF07238">
    <property type="entry name" value="PilZ"/>
    <property type="match status" value="1"/>
</dbReference>
<dbReference type="SUPFAM" id="SSF53448">
    <property type="entry name" value="Nucleotide-diphospho-sugar transferases"/>
    <property type="match status" value="1"/>
</dbReference>
<dbReference type="Pfam" id="PF13632">
    <property type="entry name" value="Glyco_trans_2_3"/>
    <property type="match status" value="1"/>
</dbReference>
<proteinExistence type="predicted"/>
<dbReference type="PANTHER" id="PTHR43867">
    <property type="entry name" value="CELLULOSE SYNTHASE CATALYTIC SUBUNIT A [UDP-FORMING]"/>
    <property type="match status" value="1"/>
</dbReference>
<feature type="transmembrane region" description="Helical" evidence="7">
    <location>
        <begin position="475"/>
        <end position="498"/>
    </location>
</feature>
<dbReference type="Gene3D" id="3.90.550.10">
    <property type="entry name" value="Spore Coat Polysaccharide Biosynthesis Protein SpsA, Chain A"/>
    <property type="match status" value="1"/>
</dbReference>
<organism evidence="10 11">
    <name type="scientific">Thermodesulfovibrio aggregans</name>
    <dbReference type="NCBI Taxonomy" id="86166"/>
    <lineage>
        <taxon>Bacteria</taxon>
        <taxon>Pseudomonadati</taxon>
        <taxon>Nitrospirota</taxon>
        <taxon>Thermodesulfovibrionia</taxon>
        <taxon>Thermodesulfovibrionales</taxon>
        <taxon>Thermodesulfovibrionaceae</taxon>
        <taxon>Thermodesulfovibrio</taxon>
    </lineage>
</organism>
<dbReference type="Gene3D" id="2.40.10.220">
    <property type="entry name" value="predicted glycosyltransferase like domains"/>
    <property type="match status" value="1"/>
</dbReference>
<evidence type="ECO:0000256" key="2">
    <source>
        <dbReference type="ARBA" id="ARBA00022676"/>
    </source>
</evidence>
<keyword evidence="2" id="KW-0328">Glycosyltransferase</keyword>
<keyword evidence="5 7" id="KW-1133">Transmembrane helix</keyword>